<evidence type="ECO:0000259" key="6">
    <source>
        <dbReference type="Pfam" id="PF02826"/>
    </source>
</evidence>
<dbReference type="Pfam" id="PF02826">
    <property type="entry name" value="2-Hacid_dh_C"/>
    <property type="match status" value="1"/>
</dbReference>
<dbReference type="EMBL" id="JBHLUH010000071">
    <property type="protein sequence ID" value="MFC0532428.1"/>
    <property type="molecule type" value="Genomic_DNA"/>
</dbReference>
<feature type="domain" description="D-isomer specific 2-hydroxyacid dehydrogenase catalytic" evidence="5">
    <location>
        <begin position="43"/>
        <end position="321"/>
    </location>
</feature>
<name>A0ABV6MDG1_9ACTN</name>
<dbReference type="CDD" id="cd12167">
    <property type="entry name" value="2-Hacid_dh_8"/>
    <property type="match status" value="1"/>
</dbReference>
<evidence type="ECO:0000256" key="4">
    <source>
        <dbReference type="RuleBase" id="RU003719"/>
    </source>
</evidence>
<dbReference type="Proteomes" id="UP001589867">
    <property type="component" value="Unassembled WGS sequence"/>
</dbReference>
<dbReference type="InterPro" id="IPR006139">
    <property type="entry name" value="D-isomer_2_OHA_DH_cat_dom"/>
</dbReference>
<organism evidence="7 8">
    <name type="scientific">Phytohabitans kaempferiae</name>
    <dbReference type="NCBI Taxonomy" id="1620943"/>
    <lineage>
        <taxon>Bacteria</taxon>
        <taxon>Bacillati</taxon>
        <taxon>Actinomycetota</taxon>
        <taxon>Actinomycetes</taxon>
        <taxon>Micromonosporales</taxon>
        <taxon>Micromonosporaceae</taxon>
    </lineage>
</organism>
<gene>
    <name evidence="7" type="ORF">ACFFIA_32755</name>
</gene>
<accession>A0ABV6MDG1</accession>
<keyword evidence="3" id="KW-0520">NAD</keyword>
<evidence type="ECO:0000313" key="7">
    <source>
        <dbReference type="EMBL" id="MFC0532428.1"/>
    </source>
</evidence>
<dbReference type="SUPFAM" id="SSF52283">
    <property type="entry name" value="Formate/glycerate dehydrogenase catalytic domain-like"/>
    <property type="match status" value="1"/>
</dbReference>
<feature type="domain" description="D-isomer specific 2-hydroxyacid dehydrogenase NAD-binding" evidence="6">
    <location>
        <begin position="114"/>
        <end position="291"/>
    </location>
</feature>
<dbReference type="RefSeq" id="WP_377258548.1">
    <property type="nucleotide sequence ID" value="NZ_JBHLUH010000071.1"/>
</dbReference>
<dbReference type="SUPFAM" id="SSF51735">
    <property type="entry name" value="NAD(P)-binding Rossmann-fold domains"/>
    <property type="match status" value="1"/>
</dbReference>
<dbReference type="Gene3D" id="3.40.50.720">
    <property type="entry name" value="NAD(P)-binding Rossmann-like Domain"/>
    <property type="match status" value="2"/>
</dbReference>
<dbReference type="InterPro" id="IPR050857">
    <property type="entry name" value="D-2-hydroxyacid_DH"/>
</dbReference>
<sequence length="331" mass="35215">MHQGPTVGLALSHALRAALFDGERERELAAAGTVLDCGDPGALGAALPDVDILVTGWGMPRLQPHLLDTAPRLKLIAHAGAAIRPFVTEAVFARGIRVTQAGAGMARPVAEVALAMTLALLHRVHRYDHAMRAQRQWPVVGVVTDHHELYGATVGVVGASRTGRAYIEMVRPLGARVLLSDPYVTSDAAKHLGVELLPLPDLLARCRIACVHAPATPATRHLLGGAELKLLPDGAGLVNTARSWLVDQEALLAELQSGRIDAALDVYDHEPLPADHPYRTLPNVLLTPHAAAATVEGRLRQGQVLASEVARFAAGLPLEHELRAGDLDRFA</sequence>
<protein>
    <submittedName>
        <fullName evidence="7">Hydroxyacid dehydrogenase</fullName>
    </submittedName>
</protein>
<comment type="similarity">
    <text evidence="1 4">Belongs to the D-isomer specific 2-hydroxyacid dehydrogenase family.</text>
</comment>
<evidence type="ECO:0000313" key="8">
    <source>
        <dbReference type="Proteomes" id="UP001589867"/>
    </source>
</evidence>
<proteinExistence type="inferred from homology"/>
<keyword evidence="2 4" id="KW-0560">Oxidoreductase</keyword>
<comment type="caution">
    <text evidence="7">The sequence shown here is derived from an EMBL/GenBank/DDBJ whole genome shotgun (WGS) entry which is preliminary data.</text>
</comment>
<dbReference type="PANTHER" id="PTHR42789">
    <property type="entry name" value="D-ISOMER SPECIFIC 2-HYDROXYACID DEHYDROGENASE FAMILY PROTEIN (AFU_ORTHOLOGUE AFUA_6G10090)"/>
    <property type="match status" value="1"/>
</dbReference>
<reference evidence="7 8" key="1">
    <citation type="submission" date="2024-09" db="EMBL/GenBank/DDBJ databases">
        <authorList>
            <person name="Sun Q."/>
            <person name="Mori K."/>
        </authorList>
    </citation>
    <scope>NUCLEOTIDE SEQUENCE [LARGE SCALE GENOMIC DNA]</scope>
    <source>
        <strain evidence="7 8">TBRC 3947</strain>
    </source>
</reference>
<evidence type="ECO:0000256" key="3">
    <source>
        <dbReference type="ARBA" id="ARBA00023027"/>
    </source>
</evidence>
<evidence type="ECO:0000256" key="1">
    <source>
        <dbReference type="ARBA" id="ARBA00005854"/>
    </source>
</evidence>
<dbReference type="PANTHER" id="PTHR42789:SF1">
    <property type="entry name" value="D-ISOMER SPECIFIC 2-HYDROXYACID DEHYDROGENASE FAMILY PROTEIN (AFU_ORTHOLOGUE AFUA_6G10090)"/>
    <property type="match status" value="1"/>
</dbReference>
<evidence type="ECO:0000259" key="5">
    <source>
        <dbReference type="Pfam" id="PF00389"/>
    </source>
</evidence>
<dbReference type="InterPro" id="IPR036291">
    <property type="entry name" value="NAD(P)-bd_dom_sf"/>
</dbReference>
<dbReference type="InterPro" id="IPR006140">
    <property type="entry name" value="D-isomer_DH_NAD-bd"/>
</dbReference>
<dbReference type="Pfam" id="PF00389">
    <property type="entry name" value="2-Hacid_dh"/>
    <property type="match status" value="1"/>
</dbReference>
<keyword evidence="8" id="KW-1185">Reference proteome</keyword>
<evidence type="ECO:0000256" key="2">
    <source>
        <dbReference type="ARBA" id="ARBA00023002"/>
    </source>
</evidence>